<keyword evidence="4 6" id="KW-1133">Transmembrane helix</keyword>
<feature type="transmembrane region" description="Helical" evidence="6">
    <location>
        <begin position="12"/>
        <end position="37"/>
    </location>
</feature>
<feature type="transmembrane region" description="Helical" evidence="6">
    <location>
        <begin position="76"/>
        <end position="100"/>
    </location>
</feature>
<evidence type="ECO:0000256" key="2">
    <source>
        <dbReference type="ARBA" id="ARBA00007262"/>
    </source>
</evidence>
<dbReference type="Proteomes" id="UP001218218">
    <property type="component" value="Unassembled WGS sequence"/>
</dbReference>
<name>A0AAD6ZHA0_9AGAR</name>
<evidence type="ECO:0000313" key="7">
    <source>
        <dbReference type="EMBL" id="KAJ7321394.1"/>
    </source>
</evidence>
<dbReference type="InterPro" id="IPR009311">
    <property type="entry name" value="IFI6/IFI27-like"/>
</dbReference>
<dbReference type="EMBL" id="JARIHO010000051">
    <property type="protein sequence ID" value="KAJ7321394.1"/>
    <property type="molecule type" value="Genomic_DNA"/>
</dbReference>
<evidence type="ECO:0000256" key="3">
    <source>
        <dbReference type="ARBA" id="ARBA00022692"/>
    </source>
</evidence>
<dbReference type="InterPro" id="IPR038213">
    <property type="entry name" value="IFI6/IFI27-like_sf"/>
</dbReference>
<evidence type="ECO:0000256" key="5">
    <source>
        <dbReference type="ARBA" id="ARBA00023136"/>
    </source>
</evidence>
<dbReference type="GO" id="GO:0016020">
    <property type="term" value="C:membrane"/>
    <property type="evidence" value="ECO:0007669"/>
    <property type="project" value="UniProtKB-SubCell"/>
</dbReference>
<sequence>MSLLVVPGVAALSGLGLIFVGGIVILPALLVGTLNLLGFGAGGVAAGSIAAGIQSGFGGYIAAGSAFALAQSAAAGGIMVGSVLLQALSAGAMGLGAWMLGHFW</sequence>
<accession>A0AAD6ZHA0</accession>
<keyword evidence="8" id="KW-1185">Reference proteome</keyword>
<evidence type="ECO:0000256" key="6">
    <source>
        <dbReference type="SAM" id="Phobius"/>
    </source>
</evidence>
<comment type="subcellular location">
    <subcellularLocation>
        <location evidence="1">Membrane</location>
        <topology evidence="1">Multi-pass membrane protein</topology>
    </subcellularLocation>
</comment>
<dbReference type="Gene3D" id="6.10.110.10">
    <property type="match status" value="1"/>
</dbReference>
<organism evidence="7 8">
    <name type="scientific">Mycena albidolilacea</name>
    <dbReference type="NCBI Taxonomy" id="1033008"/>
    <lineage>
        <taxon>Eukaryota</taxon>
        <taxon>Fungi</taxon>
        <taxon>Dikarya</taxon>
        <taxon>Basidiomycota</taxon>
        <taxon>Agaricomycotina</taxon>
        <taxon>Agaricomycetes</taxon>
        <taxon>Agaricomycetidae</taxon>
        <taxon>Agaricales</taxon>
        <taxon>Marasmiineae</taxon>
        <taxon>Mycenaceae</taxon>
        <taxon>Mycena</taxon>
    </lineage>
</organism>
<keyword evidence="5 6" id="KW-0472">Membrane</keyword>
<proteinExistence type="inferred from homology"/>
<comment type="similarity">
    <text evidence="2">Belongs to the IFI6/IFI27 family.</text>
</comment>
<keyword evidence="3 6" id="KW-0812">Transmembrane</keyword>
<evidence type="ECO:0000313" key="8">
    <source>
        <dbReference type="Proteomes" id="UP001218218"/>
    </source>
</evidence>
<feature type="transmembrane region" description="Helical" evidence="6">
    <location>
        <begin position="49"/>
        <end position="70"/>
    </location>
</feature>
<dbReference type="Pfam" id="PF06140">
    <property type="entry name" value="Ifi-6-16"/>
    <property type="match status" value="1"/>
</dbReference>
<dbReference type="AlphaFoldDB" id="A0AAD6ZHA0"/>
<comment type="caution">
    <text evidence="7">The sequence shown here is derived from an EMBL/GenBank/DDBJ whole genome shotgun (WGS) entry which is preliminary data.</text>
</comment>
<gene>
    <name evidence="7" type="ORF">DFH08DRAFT_818754</name>
</gene>
<evidence type="ECO:0000256" key="4">
    <source>
        <dbReference type="ARBA" id="ARBA00022989"/>
    </source>
</evidence>
<protein>
    <submittedName>
        <fullName evidence="7">Uncharacterized protein</fullName>
    </submittedName>
</protein>
<evidence type="ECO:0000256" key="1">
    <source>
        <dbReference type="ARBA" id="ARBA00004141"/>
    </source>
</evidence>
<reference evidence="7" key="1">
    <citation type="submission" date="2023-03" db="EMBL/GenBank/DDBJ databases">
        <title>Massive genome expansion in bonnet fungi (Mycena s.s.) driven by repeated elements and novel gene families across ecological guilds.</title>
        <authorList>
            <consortium name="Lawrence Berkeley National Laboratory"/>
            <person name="Harder C.B."/>
            <person name="Miyauchi S."/>
            <person name="Viragh M."/>
            <person name="Kuo A."/>
            <person name="Thoen E."/>
            <person name="Andreopoulos B."/>
            <person name="Lu D."/>
            <person name="Skrede I."/>
            <person name="Drula E."/>
            <person name="Henrissat B."/>
            <person name="Morin E."/>
            <person name="Kohler A."/>
            <person name="Barry K."/>
            <person name="LaButti K."/>
            <person name="Morin E."/>
            <person name="Salamov A."/>
            <person name="Lipzen A."/>
            <person name="Mereny Z."/>
            <person name="Hegedus B."/>
            <person name="Baldrian P."/>
            <person name="Stursova M."/>
            <person name="Weitz H."/>
            <person name="Taylor A."/>
            <person name="Grigoriev I.V."/>
            <person name="Nagy L.G."/>
            <person name="Martin F."/>
            <person name="Kauserud H."/>
        </authorList>
    </citation>
    <scope>NUCLEOTIDE SEQUENCE</scope>
    <source>
        <strain evidence="7">CBHHK002</strain>
    </source>
</reference>